<dbReference type="Gene3D" id="3.30.460.10">
    <property type="entry name" value="Beta Polymerase, domain 2"/>
    <property type="match status" value="1"/>
</dbReference>
<keyword evidence="1" id="KW-0808">Transferase</keyword>
<dbReference type="SUPFAM" id="SSF81301">
    <property type="entry name" value="Nucleotidyltransferase"/>
    <property type="match status" value="1"/>
</dbReference>
<dbReference type="Gene3D" id="1.20.120.330">
    <property type="entry name" value="Nucleotidyltransferases domain 2"/>
    <property type="match status" value="1"/>
</dbReference>
<dbReference type="InterPro" id="IPR007530">
    <property type="entry name" value="Aminoglycoside_adenylylTfrase"/>
</dbReference>
<evidence type="ECO:0000313" key="1">
    <source>
        <dbReference type="EMBL" id="SMG41625.1"/>
    </source>
</evidence>
<protein>
    <submittedName>
        <fullName evidence="1">Aminoglycoside 6-adenylyltransferase</fullName>
    </submittedName>
</protein>
<dbReference type="GO" id="GO:0016779">
    <property type="term" value="F:nucleotidyltransferase activity"/>
    <property type="evidence" value="ECO:0007669"/>
    <property type="project" value="UniProtKB-KW"/>
</dbReference>
<proteinExistence type="predicted"/>
<dbReference type="AlphaFoldDB" id="A0A1X7KK10"/>
<dbReference type="STRING" id="1852522.SAMN06295960_2410"/>
<dbReference type="EMBL" id="FXAZ01000003">
    <property type="protein sequence ID" value="SMG41625.1"/>
    <property type="molecule type" value="Genomic_DNA"/>
</dbReference>
<organism evidence="1 2">
    <name type="scientific">Paenibacillus aquistagni</name>
    <dbReference type="NCBI Taxonomy" id="1852522"/>
    <lineage>
        <taxon>Bacteria</taxon>
        <taxon>Bacillati</taxon>
        <taxon>Bacillota</taxon>
        <taxon>Bacilli</taxon>
        <taxon>Bacillales</taxon>
        <taxon>Paenibacillaceae</taxon>
        <taxon>Paenibacillus</taxon>
    </lineage>
</organism>
<dbReference type="PIRSF" id="PIRSF000812">
    <property type="entry name" value="AAD"/>
    <property type="match status" value="1"/>
</dbReference>
<dbReference type="SUPFAM" id="SSF81631">
    <property type="entry name" value="PAP/OAS1 substrate-binding domain"/>
    <property type="match status" value="1"/>
</dbReference>
<keyword evidence="2" id="KW-1185">Reference proteome</keyword>
<dbReference type="InterPro" id="IPR043519">
    <property type="entry name" value="NT_sf"/>
</dbReference>
<name>A0A1X7KK10_9BACL</name>
<sequence length="289" mass="33757">MRSEQEMMELILHVARQDERVRAVGMNGSRTNPNVLKDMFQDYDIVYLVTDIDSFIQDPHWIDVFGERLIMQMPEAMSMFPPDLGGWFSYLMQFEDGTRIDMILIPIEDKDKYLQDNKLTVILLDKDQALPELPSPTDEDYWVKRPSALYFADCCNEFWWVCTYVAKGLWRQEILFAQEHLHSIVRPMLMKMLSWKVGIETDFSLSVGKCGKYLKAYMTDGAWNKLMATYPNGTYDGVWNALFTMCGLFRETALFVADRLGFEYPMEDDRKVTAYLERVRQLPADATTM</sequence>
<dbReference type="OrthoDB" id="9776406at2"/>
<dbReference type="Pfam" id="PF04439">
    <property type="entry name" value="Adenyl_transf"/>
    <property type="match status" value="1"/>
</dbReference>
<gene>
    <name evidence="1" type="ORF">SAMN06295960_2410</name>
</gene>
<reference evidence="1 2" key="1">
    <citation type="submission" date="2017-04" db="EMBL/GenBank/DDBJ databases">
        <authorList>
            <person name="Afonso C.L."/>
            <person name="Miller P.J."/>
            <person name="Scott M.A."/>
            <person name="Spackman E."/>
            <person name="Goraichik I."/>
            <person name="Dimitrov K.M."/>
            <person name="Suarez D.L."/>
            <person name="Swayne D.E."/>
        </authorList>
    </citation>
    <scope>NUCLEOTIDE SEQUENCE [LARGE SCALE GENOMIC DNA]</scope>
    <source>
        <strain evidence="1 2">11</strain>
    </source>
</reference>
<keyword evidence="1" id="KW-0548">Nucleotidyltransferase</keyword>
<dbReference type="Proteomes" id="UP000193834">
    <property type="component" value="Unassembled WGS sequence"/>
</dbReference>
<accession>A0A1X7KK10</accession>
<dbReference type="RefSeq" id="WP_085494620.1">
    <property type="nucleotide sequence ID" value="NZ_FXAZ01000003.1"/>
</dbReference>
<evidence type="ECO:0000313" key="2">
    <source>
        <dbReference type="Proteomes" id="UP000193834"/>
    </source>
</evidence>